<gene>
    <name evidence="1" type="ORF">K1718_06345</name>
</gene>
<reference evidence="1 2" key="1">
    <citation type="submission" date="2023-03" db="EMBL/GenBank/DDBJ databases">
        <title>Roseibium porphyridii sp. nov. and Roseibium rhodosorbium sp. nov. isolated from marine algae, Porphyridium cruentum and Rhodosorus marinus, respectively.</title>
        <authorList>
            <person name="Lee M.W."/>
            <person name="Choi B.J."/>
            <person name="Lee J.K."/>
            <person name="Choi D.G."/>
            <person name="Baek J.H."/>
            <person name="Bayburt H."/>
            <person name="Kim J.M."/>
            <person name="Han D.M."/>
            <person name="Kim K.H."/>
            <person name="Jeon C.O."/>
        </authorList>
    </citation>
    <scope>NUCLEOTIDE SEQUENCE [LARGE SCALE GENOMIC DNA]</scope>
    <source>
        <strain evidence="1 2">KMA01</strain>
    </source>
</reference>
<dbReference type="RefSeq" id="WP_256366677.1">
    <property type="nucleotide sequence ID" value="NZ_CP120863.1"/>
</dbReference>
<proteinExistence type="predicted"/>
<dbReference type="Proteomes" id="UP001209803">
    <property type="component" value="Chromosome"/>
</dbReference>
<evidence type="ECO:0000313" key="1">
    <source>
        <dbReference type="EMBL" id="WFE90966.1"/>
    </source>
</evidence>
<organism evidence="1 2">
    <name type="scientific">Roseibium porphyridii</name>
    <dbReference type="NCBI Taxonomy" id="2866279"/>
    <lineage>
        <taxon>Bacteria</taxon>
        <taxon>Pseudomonadati</taxon>
        <taxon>Pseudomonadota</taxon>
        <taxon>Alphaproteobacteria</taxon>
        <taxon>Hyphomicrobiales</taxon>
        <taxon>Stappiaceae</taxon>
        <taxon>Roseibium</taxon>
    </lineage>
</organism>
<dbReference type="EMBL" id="CP120863">
    <property type="protein sequence ID" value="WFE90966.1"/>
    <property type="molecule type" value="Genomic_DNA"/>
</dbReference>
<sequence>MKAMLLAFVATAVIAVGASLTLDRMGYSSAQQATGSSVRLGN</sequence>
<evidence type="ECO:0000313" key="2">
    <source>
        <dbReference type="Proteomes" id="UP001209803"/>
    </source>
</evidence>
<name>A0ABY8F6V9_9HYPH</name>
<accession>A0ABY8F6V9</accession>
<keyword evidence="2" id="KW-1185">Reference proteome</keyword>
<protein>
    <submittedName>
        <fullName evidence="1">Uncharacterized protein</fullName>
    </submittedName>
</protein>